<evidence type="ECO:0000313" key="5">
    <source>
        <dbReference type="Proteomes" id="UP000198771"/>
    </source>
</evidence>
<gene>
    <name evidence="4" type="ORF">SAMN05660653_00395</name>
</gene>
<dbReference type="SUPFAM" id="SSF158472">
    <property type="entry name" value="HAMP domain-like"/>
    <property type="match status" value="1"/>
</dbReference>
<dbReference type="CDD" id="cd06225">
    <property type="entry name" value="HAMP"/>
    <property type="match status" value="1"/>
</dbReference>
<accession>A0A1G6AJ47</accession>
<dbReference type="STRING" id="617002.SAMN05660653_00395"/>
<dbReference type="InterPro" id="IPR052016">
    <property type="entry name" value="Bact_Sigma-Reg"/>
</dbReference>
<organism evidence="4 5">
    <name type="scientific">Desulfonatronum thiosulfatophilum</name>
    <dbReference type="NCBI Taxonomy" id="617002"/>
    <lineage>
        <taxon>Bacteria</taxon>
        <taxon>Pseudomonadati</taxon>
        <taxon>Thermodesulfobacteriota</taxon>
        <taxon>Desulfovibrionia</taxon>
        <taxon>Desulfovibrionales</taxon>
        <taxon>Desulfonatronaceae</taxon>
        <taxon>Desulfonatronum</taxon>
    </lineage>
</organism>
<dbReference type="InterPro" id="IPR003660">
    <property type="entry name" value="HAMP_dom"/>
</dbReference>
<evidence type="ECO:0000256" key="2">
    <source>
        <dbReference type="SAM" id="Phobius"/>
    </source>
</evidence>
<dbReference type="PROSITE" id="PS50885">
    <property type="entry name" value="HAMP"/>
    <property type="match status" value="1"/>
</dbReference>
<dbReference type="OrthoDB" id="343514at2"/>
<dbReference type="Proteomes" id="UP000198771">
    <property type="component" value="Unassembled WGS sequence"/>
</dbReference>
<dbReference type="SMART" id="SM00304">
    <property type="entry name" value="HAMP"/>
    <property type="match status" value="1"/>
</dbReference>
<keyword evidence="1" id="KW-0378">Hydrolase</keyword>
<protein>
    <submittedName>
        <fullName evidence="4">Sigma-B regulation protein RsbU (Phosphoserine phosphatase)</fullName>
    </submittedName>
</protein>
<sequence>MILVPLSTAFVLRLFLNRRFVNPLPPLDRSRRQFQIELALLVGVGMTIALYSTVVMQFPFVHSGLKLVLGFLTLGLFQSVDLALERERSVILQAKALGYGHAPPAKLFPLTRRFLQLTILMAFLISGVLILIIVNDLRWLTLGAMLQENLFFLVRAVIVEILFVMSVLLALIINLTVSYAKNLKLLLDNQTTVLEQISKGDLSGYVPAVTNDELGFIAGHTNRMLEGLREHLEMTHGMEVARQIQADLLPFSAPEIPGLDIAGISIPTDAVTGDYFDYFRTRDEKQLSVLIGDVSGHGVGSALIMASVRAMIRLRTALPGSLSEVMADVNQMTVEDNYGTGRFMTLFCLMIDTSSFSLRWAGAGHDPALLYSPAKDSFTELPSSGLPLGIRQDSAYPVSARDIFLPDEIIVMGTDGIWETTNQEVELYGKDRLRQIIRAHAAGSAQEIVEEVVKSASAFSDGELKDDLTLVVVKALNRKMPRGS</sequence>
<reference evidence="4 5" key="1">
    <citation type="submission" date="2016-10" db="EMBL/GenBank/DDBJ databases">
        <authorList>
            <person name="de Groot N.N."/>
        </authorList>
    </citation>
    <scope>NUCLEOTIDE SEQUENCE [LARGE SCALE GENOMIC DNA]</scope>
    <source>
        <strain evidence="4 5">ASO4-2</strain>
    </source>
</reference>
<dbReference type="PANTHER" id="PTHR43156:SF2">
    <property type="entry name" value="STAGE II SPORULATION PROTEIN E"/>
    <property type="match status" value="1"/>
</dbReference>
<feature type="transmembrane region" description="Helical" evidence="2">
    <location>
        <begin position="154"/>
        <end position="177"/>
    </location>
</feature>
<keyword evidence="2" id="KW-0812">Transmembrane</keyword>
<keyword evidence="2" id="KW-1133">Transmembrane helix</keyword>
<feature type="domain" description="HAMP" evidence="3">
    <location>
        <begin position="191"/>
        <end position="233"/>
    </location>
</feature>
<dbReference type="Pfam" id="PF07228">
    <property type="entry name" value="SpoIIE"/>
    <property type="match status" value="1"/>
</dbReference>
<dbReference type="InterPro" id="IPR036457">
    <property type="entry name" value="PPM-type-like_dom_sf"/>
</dbReference>
<dbReference type="EMBL" id="FMXO01000002">
    <property type="protein sequence ID" value="SDB08385.1"/>
    <property type="molecule type" value="Genomic_DNA"/>
</dbReference>
<dbReference type="PANTHER" id="PTHR43156">
    <property type="entry name" value="STAGE II SPORULATION PROTEIN E-RELATED"/>
    <property type="match status" value="1"/>
</dbReference>
<dbReference type="Gene3D" id="6.10.340.10">
    <property type="match status" value="1"/>
</dbReference>
<feature type="transmembrane region" description="Helical" evidence="2">
    <location>
        <begin position="38"/>
        <end position="58"/>
    </location>
</feature>
<dbReference type="GO" id="GO:0016020">
    <property type="term" value="C:membrane"/>
    <property type="evidence" value="ECO:0007669"/>
    <property type="project" value="InterPro"/>
</dbReference>
<name>A0A1G6AJ47_9BACT</name>
<dbReference type="AlphaFoldDB" id="A0A1G6AJ47"/>
<dbReference type="InterPro" id="IPR048440">
    <property type="entry name" value="MASE10"/>
</dbReference>
<dbReference type="SMART" id="SM00331">
    <property type="entry name" value="PP2C_SIG"/>
    <property type="match status" value="1"/>
</dbReference>
<keyword evidence="2" id="KW-0472">Membrane</keyword>
<proteinExistence type="predicted"/>
<keyword evidence="5" id="KW-1185">Reference proteome</keyword>
<dbReference type="SUPFAM" id="SSF81606">
    <property type="entry name" value="PP2C-like"/>
    <property type="match status" value="1"/>
</dbReference>
<evidence type="ECO:0000313" key="4">
    <source>
        <dbReference type="EMBL" id="SDB08385.1"/>
    </source>
</evidence>
<dbReference type="GO" id="GO:0016791">
    <property type="term" value="F:phosphatase activity"/>
    <property type="evidence" value="ECO:0007669"/>
    <property type="project" value="TreeGrafter"/>
</dbReference>
<evidence type="ECO:0000256" key="1">
    <source>
        <dbReference type="ARBA" id="ARBA00022801"/>
    </source>
</evidence>
<dbReference type="Gene3D" id="3.60.40.10">
    <property type="entry name" value="PPM-type phosphatase domain"/>
    <property type="match status" value="1"/>
</dbReference>
<evidence type="ECO:0000259" key="3">
    <source>
        <dbReference type="PROSITE" id="PS50885"/>
    </source>
</evidence>
<dbReference type="InterPro" id="IPR001932">
    <property type="entry name" value="PPM-type_phosphatase-like_dom"/>
</dbReference>
<dbReference type="Pfam" id="PF20970">
    <property type="entry name" value="MASE10"/>
    <property type="match status" value="1"/>
</dbReference>
<feature type="transmembrane region" description="Helical" evidence="2">
    <location>
        <begin position="114"/>
        <end position="134"/>
    </location>
</feature>
<dbReference type="GO" id="GO:0007165">
    <property type="term" value="P:signal transduction"/>
    <property type="evidence" value="ECO:0007669"/>
    <property type="project" value="InterPro"/>
</dbReference>